<gene>
    <name evidence="3" type="ORF">AYR66_13840</name>
</gene>
<dbReference type="Proteomes" id="UP000197535">
    <property type="component" value="Unassembled WGS sequence"/>
</dbReference>
<dbReference type="GO" id="GO:0016020">
    <property type="term" value="C:membrane"/>
    <property type="evidence" value="ECO:0007669"/>
    <property type="project" value="TreeGrafter"/>
</dbReference>
<evidence type="ECO:0000256" key="1">
    <source>
        <dbReference type="SAM" id="Phobius"/>
    </source>
</evidence>
<evidence type="ECO:0000259" key="2">
    <source>
        <dbReference type="Pfam" id="PF01757"/>
    </source>
</evidence>
<feature type="transmembrane region" description="Helical" evidence="1">
    <location>
        <begin position="265"/>
        <end position="284"/>
    </location>
</feature>
<feature type="domain" description="Acyltransferase 3" evidence="2">
    <location>
        <begin position="10"/>
        <end position="310"/>
    </location>
</feature>
<feature type="transmembrane region" description="Helical" evidence="1">
    <location>
        <begin position="126"/>
        <end position="146"/>
    </location>
</feature>
<sequence length="342" mass="38794">MEQKNAEHFDYLDGWRGLAICFLLIGHFFPVPGINFGAVGVNFFFVLSGLFMSRLLFIKQVPLTVFYRRRISRIFPATFVFIGAIVAFAIVGGVAVRWDETAAAALFVNNYFAGEPGKAFMPFGHIWSLSVEEHSYVLLALIALAARRSMLSPAWTVLLVSSGCIAATFYYFQHPELNDLKWLRTEVAGFGIFVSAFITIVLDRRKVRQVSWLLCPLLILAGIALHWWSVPAPVKLIFGVGAFALAVNLLPVAPDIIKRMFSFRWLRWLGVLSFSIYLWQQPFYLLMHRAGWNSLLALGAALLLGVMSFYLVERPVREYLNARWGTGERTREQIRFKLSAKK</sequence>
<dbReference type="PANTHER" id="PTHR23028">
    <property type="entry name" value="ACETYLTRANSFERASE"/>
    <property type="match status" value="1"/>
</dbReference>
<organism evidence="3 4">
    <name type="scientific">Noviherbaspirillum denitrificans</name>
    <dbReference type="NCBI Taxonomy" id="1968433"/>
    <lineage>
        <taxon>Bacteria</taxon>
        <taxon>Pseudomonadati</taxon>
        <taxon>Pseudomonadota</taxon>
        <taxon>Betaproteobacteria</taxon>
        <taxon>Burkholderiales</taxon>
        <taxon>Oxalobacteraceae</taxon>
        <taxon>Noviherbaspirillum</taxon>
    </lineage>
</organism>
<name>A0A254TCL9_9BURK</name>
<dbReference type="InterPro" id="IPR002656">
    <property type="entry name" value="Acyl_transf_3_dom"/>
</dbReference>
<feature type="transmembrane region" description="Helical" evidence="1">
    <location>
        <begin position="210"/>
        <end position="230"/>
    </location>
</feature>
<evidence type="ECO:0000313" key="4">
    <source>
        <dbReference type="Proteomes" id="UP000197535"/>
    </source>
</evidence>
<feature type="transmembrane region" description="Helical" evidence="1">
    <location>
        <begin position="12"/>
        <end position="30"/>
    </location>
</feature>
<dbReference type="InterPro" id="IPR050879">
    <property type="entry name" value="Acyltransferase_3"/>
</dbReference>
<proteinExistence type="predicted"/>
<reference evidence="3 4" key="1">
    <citation type="submission" date="2016-02" db="EMBL/GenBank/DDBJ databases">
        <authorList>
            <person name="Wen L."/>
            <person name="He K."/>
            <person name="Yang H."/>
        </authorList>
    </citation>
    <scope>NUCLEOTIDE SEQUENCE [LARGE SCALE GENOMIC DNA]</scope>
    <source>
        <strain evidence="3 4">TSA40</strain>
    </source>
</reference>
<keyword evidence="1" id="KW-0812">Transmembrane</keyword>
<evidence type="ECO:0000313" key="3">
    <source>
        <dbReference type="EMBL" id="OWW20406.1"/>
    </source>
</evidence>
<keyword evidence="4" id="KW-1185">Reference proteome</keyword>
<feature type="transmembrane region" description="Helical" evidence="1">
    <location>
        <begin position="236"/>
        <end position="253"/>
    </location>
</feature>
<keyword evidence="1" id="KW-0472">Membrane</keyword>
<feature type="transmembrane region" description="Helical" evidence="1">
    <location>
        <begin position="78"/>
        <end position="98"/>
    </location>
</feature>
<feature type="transmembrane region" description="Helical" evidence="1">
    <location>
        <begin position="36"/>
        <end position="57"/>
    </location>
</feature>
<dbReference type="PANTHER" id="PTHR23028:SF53">
    <property type="entry name" value="ACYL_TRANSF_3 DOMAIN-CONTAINING PROTEIN"/>
    <property type="match status" value="1"/>
</dbReference>
<dbReference type="RefSeq" id="WP_088707292.1">
    <property type="nucleotide sequence ID" value="NZ_LSTO01000001.1"/>
</dbReference>
<dbReference type="EMBL" id="LSTO01000001">
    <property type="protein sequence ID" value="OWW20406.1"/>
    <property type="molecule type" value="Genomic_DNA"/>
</dbReference>
<dbReference type="OrthoDB" id="9814807at2"/>
<dbReference type="AlphaFoldDB" id="A0A254TCL9"/>
<feature type="transmembrane region" description="Helical" evidence="1">
    <location>
        <begin position="153"/>
        <end position="172"/>
    </location>
</feature>
<protein>
    <recommendedName>
        <fullName evidence="2">Acyltransferase 3 domain-containing protein</fullName>
    </recommendedName>
</protein>
<accession>A0A254TCL9</accession>
<feature type="transmembrane region" description="Helical" evidence="1">
    <location>
        <begin position="290"/>
        <end position="312"/>
    </location>
</feature>
<keyword evidence="1" id="KW-1133">Transmembrane helix</keyword>
<feature type="transmembrane region" description="Helical" evidence="1">
    <location>
        <begin position="187"/>
        <end position="203"/>
    </location>
</feature>
<dbReference type="GO" id="GO:0000271">
    <property type="term" value="P:polysaccharide biosynthetic process"/>
    <property type="evidence" value="ECO:0007669"/>
    <property type="project" value="TreeGrafter"/>
</dbReference>
<comment type="caution">
    <text evidence="3">The sequence shown here is derived from an EMBL/GenBank/DDBJ whole genome shotgun (WGS) entry which is preliminary data.</text>
</comment>
<dbReference type="Pfam" id="PF01757">
    <property type="entry name" value="Acyl_transf_3"/>
    <property type="match status" value="1"/>
</dbReference>
<dbReference type="GO" id="GO:0016747">
    <property type="term" value="F:acyltransferase activity, transferring groups other than amino-acyl groups"/>
    <property type="evidence" value="ECO:0007669"/>
    <property type="project" value="InterPro"/>
</dbReference>